<keyword evidence="3" id="KW-1185">Reference proteome</keyword>
<keyword evidence="1" id="KW-0732">Signal</keyword>
<dbReference type="OrthoDB" id="7345212at2759"/>
<accession>A0A9N9TQ60</accession>
<evidence type="ECO:0000313" key="3">
    <source>
        <dbReference type="Proteomes" id="UP001153712"/>
    </source>
</evidence>
<dbReference type="Proteomes" id="UP001153712">
    <property type="component" value="Chromosome 6"/>
</dbReference>
<dbReference type="PROSITE" id="PS60019">
    <property type="entry name" value="I_CONOTOXIN"/>
    <property type="match status" value="1"/>
</dbReference>
<proteinExistence type="predicted"/>
<organism evidence="2 3">
    <name type="scientific">Phyllotreta striolata</name>
    <name type="common">Striped flea beetle</name>
    <name type="synonym">Crioceris striolata</name>
    <dbReference type="NCBI Taxonomy" id="444603"/>
    <lineage>
        <taxon>Eukaryota</taxon>
        <taxon>Metazoa</taxon>
        <taxon>Ecdysozoa</taxon>
        <taxon>Arthropoda</taxon>
        <taxon>Hexapoda</taxon>
        <taxon>Insecta</taxon>
        <taxon>Pterygota</taxon>
        <taxon>Neoptera</taxon>
        <taxon>Endopterygota</taxon>
        <taxon>Coleoptera</taxon>
        <taxon>Polyphaga</taxon>
        <taxon>Cucujiformia</taxon>
        <taxon>Chrysomeloidea</taxon>
        <taxon>Chrysomelidae</taxon>
        <taxon>Galerucinae</taxon>
        <taxon>Alticini</taxon>
        <taxon>Phyllotreta</taxon>
    </lineage>
</organism>
<dbReference type="InterPro" id="IPR013141">
    <property type="entry name" value="Conotoxin-I_CS"/>
</dbReference>
<evidence type="ECO:0000313" key="2">
    <source>
        <dbReference type="EMBL" id="CAG9862963.1"/>
    </source>
</evidence>
<dbReference type="AlphaFoldDB" id="A0A9N9TQ60"/>
<dbReference type="EMBL" id="OU900099">
    <property type="protein sequence ID" value="CAG9862963.1"/>
    <property type="molecule type" value="Genomic_DNA"/>
</dbReference>
<feature type="signal peptide" evidence="1">
    <location>
        <begin position="1"/>
        <end position="18"/>
    </location>
</feature>
<reference evidence="2" key="1">
    <citation type="submission" date="2022-01" db="EMBL/GenBank/DDBJ databases">
        <authorList>
            <person name="King R."/>
        </authorList>
    </citation>
    <scope>NUCLEOTIDE SEQUENCE</scope>
</reference>
<feature type="chain" id="PRO_5040358056" evidence="1">
    <location>
        <begin position="19"/>
        <end position="132"/>
    </location>
</feature>
<protein>
    <submittedName>
        <fullName evidence="2">Uncharacterized protein</fullName>
    </submittedName>
</protein>
<gene>
    <name evidence="2" type="ORF">PHYEVI_LOCUS9264</name>
</gene>
<name>A0A9N9TQ60_PHYSR</name>
<sequence>MNYIFVFTLFGVFLSVSTQNCKEYGEWCSDHKSCCGGCCLTGICKDTYADCRIHTDPCLFHSCPPDQECYIYEPKDCLGCGPTTQCRLSPPAPREYIISSTESIDMGTNSVVKRIFSPELLIIQLVVSFLVC</sequence>
<evidence type="ECO:0000256" key="1">
    <source>
        <dbReference type="SAM" id="SignalP"/>
    </source>
</evidence>